<dbReference type="InterPro" id="IPR000182">
    <property type="entry name" value="GNAT_dom"/>
</dbReference>
<dbReference type="OrthoDB" id="3172674at2"/>
<evidence type="ECO:0000313" key="2">
    <source>
        <dbReference type="EMBL" id="KHS57884.1"/>
    </source>
</evidence>
<dbReference type="RefSeq" id="WP_039678980.1">
    <property type="nucleotide sequence ID" value="NZ_JWHR01000062.1"/>
</dbReference>
<gene>
    <name evidence="2" type="ORF">QX51_05905</name>
</gene>
<dbReference type="AlphaFoldDB" id="A0A0B3VYQ6"/>
<sequence>MNFIDLNFENIDKEHICCALSDKKGEYQVSSKKDWIKNELKNGLVFKKGDVRGKVFIEYIPSENAWCPIVAYNYMFINCFWVSGKYKGQGIGSKLLEECIKDSKDKGKNGLVILSSNKKKPYLSDKKYLINKGFLVADAVNPYFELLYFPFGEEVLIPKFKDSVKEEIINKSGFVLYYSHQCPFTSKYVSLIKDYAEERNINLKTVRFKNKKQAQNSHIPFTTYSLYYNGKFITHEIISNKKFDYIFNLQQL</sequence>
<dbReference type="SUPFAM" id="SSF55729">
    <property type="entry name" value="Acyl-CoA N-acyltransferases (Nat)"/>
    <property type="match status" value="1"/>
</dbReference>
<dbReference type="Proteomes" id="UP000031189">
    <property type="component" value="Unassembled WGS sequence"/>
</dbReference>
<reference evidence="2 3" key="1">
    <citation type="submission" date="2014-12" db="EMBL/GenBank/DDBJ databases">
        <title>Draft genome sequence of Terrisporobacter sp. 08-306576, isolated from the blood culture of a bacteremia patient.</title>
        <authorList>
            <person name="Lund L.C."/>
            <person name="Sydenham T.V."/>
            <person name="Hogh S.V."/>
            <person name="Skov M.N."/>
            <person name="Kemp M."/>
            <person name="Justesen U.S."/>
        </authorList>
    </citation>
    <scope>NUCLEOTIDE SEQUENCE [LARGE SCALE GENOMIC DNA]</scope>
    <source>
        <strain evidence="2 3">08-306576</strain>
    </source>
</reference>
<keyword evidence="3" id="KW-1185">Reference proteome</keyword>
<dbReference type="InterPro" id="IPR016181">
    <property type="entry name" value="Acyl_CoA_acyltransferase"/>
</dbReference>
<dbReference type="Pfam" id="PF00583">
    <property type="entry name" value="Acetyltransf_1"/>
    <property type="match status" value="1"/>
</dbReference>
<keyword evidence="2" id="KW-0808">Transferase</keyword>
<dbReference type="PROSITE" id="PS51186">
    <property type="entry name" value="GNAT"/>
    <property type="match status" value="1"/>
</dbReference>
<dbReference type="EMBL" id="JWHR01000062">
    <property type="protein sequence ID" value="KHS57884.1"/>
    <property type="molecule type" value="Genomic_DNA"/>
</dbReference>
<proteinExistence type="predicted"/>
<comment type="caution">
    <text evidence="2">The sequence shown here is derived from an EMBL/GenBank/DDBJ whole genome shotgun (WGS) entry which is preliminary data.</text>
</comment>
<feature type="domain" description="N-acetyltransferase" evidence="1">
    <location>
        <begin position="1"/>
        <end position="162"/>
    </location>
</feature>
<protein>
    <submittedName>
        <fullName evidence="2">Acetyltransferase</fullName>
    </submittedName>
</protein>
<evidence type="ECO:0000259" key="1">
    <source>
        <dbReference type="PROSITE" id="PS51186"/>
    </source>
</evidence>
<name>A0A0B3VYQ6_9FIRM</name>
<accession>A0A0B3VYQ6</accession>
<dbReference type="Pfam" id="PF14268">
    <property type="entry name" value="YoaP"/>
    <property type="match status" value="1"/>
</dbReference>
<dbReference type="CDD" id="cd04301">
    <property type="entry name" value="NAT_SF"/>
    <property type="match status" value="1"/>
</dbReference>
<dbReference type="InterPro" id="IPR025685">
    <property type="entry name" value="YoaP-like_dom"/>
</dbReference>
<dbReference type="STRING" id="1577792.QX51_05905"/>
<organism evidence="2 3">
    <name type="scientific">Terrisporobacter othiniensis</name>
    <dbReference type="NCBI Taxonomy" id="1577792"/>
    <lineage>
        <taxon>Bacteria</taxon>
        <taxon>Bacillati</taxon>
        <taxon>Bacillota</taxon>
        <taxon>Clostridia</taxon>
        <taxon>Peptostreptococcales</taxon>
        <taxon>Peptostreptococcaceae</taxon>
        <taxon>Terrisporobacter</taxon>
    </lineage>
</organism>
<dbReference type="Gene3D" id="3.40.630.30">
    <property type="match status" value="1"/>
</dbReference>
<evidence type="ECO:0000313" key="3">
    <source>
        <dbReference type="Proteomes" id="UP000031189"/>
    </source>
</evidence>
<dbReference type="GO" id="GO:0016747">
    <property type="term" value="F:acyltransferase activity, transferring groups other than amino-acyl groups"/>
    <property type="evidence" value="ECO:0007669"/>
    <property type="project" value="InterPro"/>
</dbReference>